<dbReference type="GeneID" id="104718900"/>
<dbReference type="Proteomes" id="UP000694864">
    <property type="component" value="Chromosome 10"/>
</dbReference>
<evidence type="ECO:0000313" key="4">
    <source>
        <dbReference type="RefSeq" id="XP_010435021.1"/>
    </source>
</evidence>
<feature type="region of interest" description="Disordered" evidence="1">
    <location>
        <begin position="31"/>
        <end position="62"/>
    </location>
</feature>
<protein>
    <submittedName>
        <fullName evidence="4">VQ motif-containing protein 22</fullName>
    </submittedName>
</protein>
<dbReference type="InterPro" id="IPR039609">
    <property type="entry name" value="VQ_15/22"/>
</dbReference>
<dbReference type="PANTHER" id="PTHR33179:SF29">
    <property type="entry name" value="OS06G0666400 PROTEIN"/>
    <property type="match status" value="1"/>
</dbReference>
<sequence length="194" mass="20823">MANSNNDWSQFYNNQTFFTTVTASTVTTTNTTTATSAESPLNPESRRVAKPTRRRSRVSRRTPTTLLNTDTANFRAMVQQFTGGPSAVAFGSSSSSGFSLTSSDPSAGAPSIGYQAPWQYASLQNQTDHHHELPQQERPYMFSSSNNVSTLSYPNAVVSNGFVAADESRDGGGGGEGGYAPSSERSNNVTSWLQ</sequence>
<reference evidence="4" key="2">
    <citation type="submission" date="2025-08" db="UniProtKB">
        <authorList>
            <consortium name="RefSeq"/>
        </authorList>
    </citation>
    <scope>IDENTIFICATION</scope>
    <source>
        <tissue evidence="4">Leaf</tissue>
    </source>
</reference>
<name>A0ABM0U2X3_CAMSA</name>
<dbReference type="InterPro" id="IPR008889">
    <property type="entry name" value="VQ"/>
</dbReference>
<dbReference type="PANTHER" id="PTHR33179">
    <property type="entry name" value="VQ MOTIF-CONTAINING PROTEIN"/>
    <property type="match status" value="1"/>
</dbReference>
<organism evidence="3 4">
    <name type="scientific">Camelina sativa</name>
    <name type="common">False flax</name>
    <name type="synonym">Myagrum sativum</name>
    <dbReference type="NCBI Taxonomy" id="90675"/>
    <lineage>
        <taxon>Eukaryota</taxon>
        <taxon>Viridiplantae</taxon>
        <taxon>Streptophyta</taxon>
        <taxon>Embryophyta</taxon>
        <taxon>Tracheophyta</taxon>
        <taxon>Spermatophyta</taxon>
        <taxon>Magnoliopsida</taxon>
        <taxon>eudicotyledons</taxon>
        <taxon>Gunneridae</taxon>
        <taxon>Pentapetalae</taxon>
        <taxon>rosids</taxon>
        <taxon>malvids</taxon>
        <taxon>Brassicales</taxon>
        <taxon>Brassicaceae</taxon>
        <taxon>Camelineae</taxon>
        <taxon>Camelina</taxon>
    </lineage>
</organism>
<dbReference type="Pfam" id="PF05678">
    <property type="entry name" value="VQ"/>
    <property type="match status" value="1"/>
</dbReference>
<keyword evidence="3" id="KW-1185">Reference proteome</keyword>
<reference evidence="3" key="1">
    <citation type="journal article" date="2014" name="Nat. Commun.">
        <title>The emerging biofuel crop Camelina sativa retains a highly undifferentiated hexaploid genome structure.</title>
        <authorList>
            <person name="Kagale S."/>
            <person name="Koh C."/>
            <person name="Nixon J."/>
            <person name="Bollina V."/>
            <person name="Clarke W.E."/>
            <person name="Tuteja R."/>
            <person name="Spillane C."/>
            <person name="Robinson S.J."/>
            <person name="Links M.G."/>
            <person name="Clarke C."/>
            <person name="Higgins E.E."/>
            <person name="Huebert T."/>
            <person name="Sharpe A.G."/>
            <person name="Parkin I.A."/>
        </authorList>
    </citation>
    <scope>NUCLEOTIDE SEQUENCE [LARGE SCALE GENOMIC DNA]</scope>
    <source>
        <strain evidence="3">cv. DH55</strain>
    </source>
</reference>
<feature type="compositionally biased region" description="Polar residues" evidence="1">
    <location>
        <begin position="183"/>
        <end position="194"/>
    </location>
</feature>
<proteinExistence type="predicted"/>
<feature type="compositionally biased region" description="Basic residues" evidence="1">
    <location>
        <begin position="48"/>
        <end position="60"/>
    </location>
</feature>
<evidence type="ECO:0000313" key="3">
    <source>
        <dbReference type="Proteomes" id="UP000694864"/>
    </source>
</evidence>
<dbReference type="RefSeq" id="XP_010435021.1">
    <property type="nucleotide sequence ID" value="XM_010436719.1"/>
</dbReference>
<feature type="region of interest" description="Disordered" evidence="1">
    <location>
        <begin position="164"/>
        <end position="194"/>
    </location>
</feature>
<evidence type="ECO:0000259" key="2">
    <source>
        <dbReference type="Pfam" id="PF05678"/>
    </source>
</evidence>
<feature type="domain" description="VQ" evidence="2">
    <location>
        <begin position="62"/>
        <end position="87"/>
    </location>
</feature>
<gene>
    <name evidence="4" type="primary">LOC104718900</name>
</gene>
<evidence type="ECO:0000256" key="1">
    <source>
        <dbReference type="SAM" id="MobiDB-lite"/>
    </source>
</evidence>
<accession>A0ABM0U2X3</accession>